<sequence length="68" mass="7691">MHRATHDPDWYEPHRISLAIKANGLVFVSGQAGVDEHRPHRRRGRSVRTRSVDALLRPLAGIEDVELA</sequence>
<reference evidence="2" key="1">
    <citation type="journal article" date="2019" name="Int. J. Syst. Evol. Microbiol.">
        <title>The Global Catalogue of Microorganisms (GCM) 10K type strain sequencing project: providing services to taxonomists for standard genome sequencing and annotation.</title>
        <authorList>
            <consortium name="The Broad Institute Genomics Platform"/>
            <consortium name="The Broad Institute Genome Sequencing Center for Infectious Disease"/>
            <person name="Wu L."/>
            <person name="Ma J."/>
        </authorList>
    </citation>
    <scope>NUCLEOTIDE SEQUENCE [LARGE SCALE GENOMIC DNA]</scope>
    <source>
        <strain evidence="2">JCM 9687</strain>
    </source>
</reference>
<organism evidence="1 2">
    <name type="scientific">Saccharopolyspora gregorii</name>
    <dbReference type="NCBI Taxonomy" id="33914"/>
    <lineage>
        <taxon>Bacteria</taxon>
        <taxon>Bacillati</taxon>
        <taxon>Actinomycetota</taxon>
        <taxon>Actinomycetes</taxon>
        <taxon>Pseudonocardiales</taxon>
        <taxon>Pseudonocardiaceae</taxon>
        <taxon>Saccharopolyspora</taxon>
    </lineage>
</organism>
<dbReference type="InterPro" id="IPR035959">
    <property type="entry name" value="RutC-like_sf"/>
</dbReference>
<accession>A0ABP6S181</accession>
<dbReference type="EMBL" id="BAAAYK010000038">
    <property type="protein sequence ID" value="GAA3365220.1"/>
    <property type="molecule type" value="Genomic_DNA"/>
</dbReference>
<evidence type="ECO:0000313" key="1">
    <source>
        <dbReference type="EMBL" id="GAA3365220.1"/>
    </source>
</evidence>
<dbReference type="Proteomes" id="UP001500483">
    <property type="component" value="Unassembled WGS sequence"/>
</dbReference>
<evidence type="ECO:0008006" key="3">
    <source>
        <dbReference type="Google" id="ProtNLM"/>
    </source>
</evidence>
<comment type="caution">
    <text evidence="1">The sequence shown here is derived from an EMBL/GenBank/DDBJ whole genome shotgun (WGS) entry which is preliminary data.</text>
</comment>
<keyword evidence="2" id="KW-1185">Reference proteome</keyword>
<proteinExistence type="predicted"/>
<dbReference type="CDD" id="cd00448">
    <property type="entry name" value="YjgF_YER057c_UK114_family"/>
    <property type="match status" value="1"/>
</dbReference>
<evidence type="ECO:0000313" key="2">
    <source>
        <dbReference type="Proteomes" id="UP001500483"/>
    </source>
</evidence>
<protein>
    <recommendedName>
        <fullName evidence="3">RidA family protein</fullName>
    </recommendedName>
</protein>
<name>A0ABP6S181_9PSEU</name>
<gene>
    <name evidence="1" type="ORF">GCM10020366_64270</name>
</gene>
<dbReference type="SUPFAM" id="SSF55298">
    <property type="entry name" value="YjgF-like"/>
    <property type="match status" value="1"/>
</dbReference>